<dbReference type="EMBL" id="QWLB01000050">
    <property type="protein sequence ID" value="RIH91269.1"/>
    <property type="molecule type" value="Genomic_DNA"/>
</dbReference>
<proteinExistence type="predicted"/>
<sequence>MGRGLVAAMKPSEELGIQFKEFLYTLRRLGYRSEAVGPVEYEDGSQHYLVRVRKGAQGKLCYYAEGTLAQVVLRLEYLLAFPQQDPGETPPDAPA</sequence>
<comment type="caution">
    <text evidence="1">The sequence shown here is derived from an EMBL/GenBank/DDBJ whole genome shotgun (WGS) entry which is preliminary data.</text>
</comment>
<evidence type="ECO:0000313" key="2">
    <source>
        <dbReference type="Proteomes" id="UP000266178"/>
    </source>
</evidence>
<keyword evidence="2" id="KW-1185">Reference proteome</keyword>
<evidence type="ECO:0000313" key="1">
    <source>
        <dbReference type="EMBL" id="RIH91269.1"/>
    </source>
</evidence>
<dbReference type="RefSeq" id="WP_186813097.1">
    <property type="nucleotide sequence ID" value="NZ_BJXM01000003.1"/>
</dbReference>
<dbReference type="Proteomes" id="UP000266178">
    <property type="component" value="Unassembled WGS sequence"/>
</dbReference>
<dbReference type="AlphaFoldDB" id="A0A399F7P0"/>
<accession>A0A399F7P0</accession>
<organism evidence="1 2">
    <name type="scientific">Meiothermus granaticius NBRC 107808</name>
    <dbReference type="NCBI Taxonomy" id="1227551"/>
    <lineage>
        <taxon>Bacteria</taxon>
        <taxon>Thermotogati</taxon>
        <taxon>Deinococcota</taxon>
        <taxon>Deinococci</taxon>
        <taxon>Thermales</taxon>
        <taxon>Thermaceae</taxon>
        <taxon>Meiothermus</taxon>
    </lineage>
</organism>
<gene>
    <name evidence="1" type="ORF">Mgrana_02846</name>
</gene>
<protein>
    <submittedName>
        <fullName evidence="1">Uncharacterized protein</fullName>
    </submittedName>
</protein>
<name>A0A399F7P0_9DEIN</name>
<reference evidence="1 2" key="1">
    <citation type="submission" date="2018-08" db="EMBL/GenBank/DDBJ databases">
        <title>Meiothermus granaticius genome AF-68 sequencing project.</title>
        <authorList>
            <person name="Da Costa M.S."/>
            <person name="Albuquerque L."/>
            <person name="Raposo P."/>
            <person name="Froufe H.J.C."/>
            <person name="Barroso C.S."/>
            <person name="Egas C."/>
        </authorList>
    </citation>
    <scope>NUCLEOTIDE SEQUENCE [LARGE SCALE GENOMIC DNA]</scope>
    <source>
        <strain evidence="1 2">AF-68</strain>
    </source>
</reference>